<dbReference type="RefSeq" id="WP_066385568.1">
    <property type="nucleotide sequence ID" value="NZ_LTAZ01000017.1"/>
</dbReference>
<gene>
    <name evidence="1" type="ORF">HAPAU_39380</name>
</gene>
<dbReference type="PATRIC" id="fig|1008153.3.peg.4212"/>
<organism evidence="1 2">
    <name type="scientific">Halalkalicoccus paucihalophilus</name>
    <dbReference type="NCBI Taxonomy" id="1008153"/>
    <lineage>
        <taxon>Archaea</taxon>
        <taxon>Methanobacteriati</taxon>
        <taxon>Methanobacteriota</taxon>
        <taxon>Stenosarchaea group</taxon>
        <taxon>Halobacteria</taxon>
        <taxon>Halobacteriales</taxon>
        <taxon>Halococcaceae</taxon>
        <taxon>Halalkalicoccus</taxon>
    </lineage>
</organism>
<dbReference type="Proteomes" id="UP000075321">
    <property type="component" value="Unassembled WGS sequence"/>
</dbReference>
<protein>
    <submittedName>
        <fullName evidence="1">Uncharacterized protein</fullName>
    </submittedName>
</protein>
<proteinExistence type="predicted"/>
<keyword evidence="2" id="KW-1185">Reference proteome</keyword>
<comment type="caution">
    <text evidence="1">The sequence shown here is derived from an EMBL/GenBank/DDBJ whole genome shotgun (WGS) entry which is preliminary data.</text>
</comment>
<reference evidence="1 2" key="1">
    <citation type="submission" date="2016-02" db="EMBL/GenBank/DDBJ databases">
        <title>Genome sequence of Halalkalicoccus paucihalophilus DSM 24557.</title>
        <authorList>
            <person name="Poehlein A."/>
            <person name="Daniel R."/>
        </authorList>
    </citation>
    <scope>NUCLEOTIDE SEQUENCE [LARGE SCALE GENOMIC DNA]</scope>
    <source>
        <strain evidence="1 2">DSM 24557</strain>
    </source>
</reference>
<evidence type="ECO:0000313" key="1">
    <source>
        <dbReference type="EMBL" id="KYH23859.1"/>
    </source>
</evidence>
<dbReference type="AlphaFoldDB" id="A0A151A8B7"/>
<name>A0A151A8B7_9EURY</name>
<sequence length="132" mass="14586">MTVERVEEGQQFTGLDDELTEGVWMETFFGFQNVFEEHDLLVVLTVLTVPFSNDVLGSTEVDSVGTYPVYDGPITAACNLMACPLPRSRRVDGQRTAGQVADRRSAVRYGVGDPASAAYERANPWYDDYPGL</sequence>
<evidence type="ECO:0000313" key="2">
    <source>
        <dbReference type="Proteomes" id="UP000075321"/>
    </source>
</evidence>
<dbReference type="EMBL" id="LTAZ01000017">
    <property type="protein sequence ID" value="KYH23859.1"/>
    <property type="molecule type" value="Genomic_DNA"/>
</dbReference>
<accession>A0A151A8B7</accession>